<dbReference type="KEGG" id="vg:80540837"/>
<dbReference type="Proteomes" id="UP001161669">
    <property type="component" value="Segment"/>
</dbReference>
<sequence>MTTTANTNNYHVRVQSTTPTPTTTSKEPTICTFAVFALPLAAVIEARRRRNAATQRKMAISKTKIATIPSHERQALREALKTHLHQSR</sequence>
<evidence type="ECO:0000313" key="2">
    <source>
        <dbReference type="EMBL" id="BBI30485.1"/>
    </source>
</evidence>
<keyword evidence="3" id="KW-1185">Reference proteome</keyword>
<feature type="compositionally biased region" description="Polar residues" evidence="1">
    <location>
        <begin position="1"/>
        <end position="16"/>
    </location>
</feature>
<proteinExistence type="predicted"/>
<accession>A0A3T1CXG7</accession>
<name>A0A3T1CXG7_9VIRU</name>
<organism evidence="2 3">
    <name type="scientific">Acanthamoeba castellanii medusavirus J1</name>
    <dbReference type="NCBI Taxonomy" id="3114988"/>
    <lineage>
        <taxon>Viruses</taxon>
        <taxon>Varidnaviria</taxon>
        <taxon>Bamfordvirae</taxon>
        <taxon>Nucleocytoviricota</taxon>
        <taxon>Megaviricetes</taxon>
        <taxon>Mamonoviridae</taxon>
        <taxon>Medusavirus</taxon>
        <taxon>Medusavirus medusae</taxon>
    </lineage>
</organism>
<evidence type="ECO:0000313" key="3">
    <source>
        <dbReference type="Proteomes" id="UP001161669"/>
    </source>
</evidence>
<reference evidence="3" key="1">
    <citation type="journal article" date="2019" name="J. Virol.">
        <title>Medusavirus, a novel large DNA virus discovered from hot spring water.</title>
        <authorList>
            <person name="Yoshikawa G."/>
            <person name="Blanc-Mathieu R."/>
            <person name="Song C."/>
            <person name="Kayama Y."/>
            <person name="Mochizuki T."/>
            <person name="Murata K."/>
            <person name="Ogata H."/>
            <person name="Takemura M."/>
        </authorList>
    </citation>
    <scope>NUCLEOTIDE SEQUENCE [LARGE SCALE GENOMIC DNA]</scope>
</reference>
<evidence type="ECO:0000256" key="1">
    <source>
        <dbReference type="SAM" id="MobiDB-lite"/>
    </source>
</evidence>
<dbReference type="EMBL" id="AP018495">
    <property type="protein sequence ID" value="BBI30485.1"/>
    <property type="molecule type" value="Genomic_DNA"/>
</dbReference>
<feature type="region of interest" description="Disordered" evidence="1">
    <location>
        <begin position="1"/>
        <end position="26"/>
    </location>
</feature>
<protein>
    <submittedName>
        <fullName evidence="2">Uncharacterized protein</fullName>
    </submittedName>
</protein>